<dbReference type="Pfam" id="PF02367">
    <property type="entry name" value="TsaE"/>
    <property type="match status" value="1"/>
</dbReference>
<evidence type="ECO:0000256" key="1">
    <source>
        <dbReference type="ARBA" id="ARBA00004496"/>
    </source>
</evidence>
<gene>
    <name evidence="11" type="ORF">V473_07560</name>
</gene>
<keyword evidence="12" id="KW-1185">Reference proteome</keyword>
<dbReference type="GO" id="GO:0005524">
    <property type="term" value="F:ATP binding"/>
    <property type="evidence" value="ECO:0007669"/>
    <property type="project" value="UniProtKB-KW"/>
</dbReference>
<dbReference type="InterPro" id="IPR027417">
    <property type="entry name" value="P-loop_NTPase"/>
</dbReference>
<name>A0A0J7Y281_9SPHN</name>
<evidence type="ECO:0000256" key="7">
    <source>
        <dbReference type="ARBA" id="ARBA00022741"/>
    </source>
</evidence>
<dbReference type="NCBIfam" id="TIGR00150">
    <property type="entry name" value="T6A_YjeE"/>
    <property type="match status" value="1"/>
</dbReference>
<evidence type="ECO:0000256" key="4">
    <source>
        <dbReference type="ARBA" id="ARBA00022490"/>
    </source>
</evidence>
<keyword evidence="8" id="KW-0067">ATP-binding</keyword>
<keyword evidence="7" id="KW-0547">Nucleotide-binding</keyword>
<evidence type="ECO:0000256" key="8">
    <source>
        <dbReference type="ARBA" id="ARBA00022840"/>
    </source>
</evidence>
<keyword evidence="4" id="KW-0963">Cytoplasm</keyword>
<dbReference type="GO" id="GO:0046872">
    <property type="term" value="F:metal ion binding"/>
    <property type="evidence" value="ECO:0007669"/>
    <property type="project" value="UniProtKB-KW"/>
</dbReference>
<protein>
    <recommendedName>
        <fullName evidence="3">tRNA threonylcarbamoyladenosine biosynthesis protein TsaE</fullName>
    </recommendedName>
    <alternativeName>
        <fullName evidence="10">t(6)A37 threonylcarbamoyladenosine biosynthesis protein TsaE</fullName>
    </alternativeName>
</protein>
<dbReference type="STRING" id="1420583.V473_07560"/>
<comment type="subcellular location">
    <subcellularLocation>
        <location evidence="1">Cytoplasm</location>
    </subcellularLocation>
</comment>
<dbReference type="PATRIC" id="fig|1420583.3.peg.1523"/>
<evidence type="ECO:0000256" key="2">
    <source>
        <dbReference type="ARBA" id="ARBA00007599"/>
    </source>
</evidence>
<dbReference type="InterPro" id="IPR003442">
    <property type="entry name" value="T6A_TsaE"/>
</dbReference>
<dbReference type="PANTHER" id="PTHR33540">
    <property type="entry name" value="TRNA THREONYLCARBAMOYLADENOSINE BIOSYNTHESIS PROTEIN TSAE"/>
    <property type="match status" value="1"/>
</dbReference>
<organism evidence="11 12">
    <name type="scientific">Sphingobium cupriresistens LL01</name>
    <dbReference type="NCBI Taxonomy" id="1420583"/>
    <lineage>
        <taxon>Bacteria</taxon>
        <taxon>Pseudomonadati</taxon>
        <taxon>Pseudomonadota</taxon>
        <taxon>Alphaproteobacteria</taxon>
        <taxon>Sphingomonadales</taxon>
        <taxon>Sphingomonadaceae</taxon>
        <taxon>Sphingobium</taxon>
    </lineage>
</organism>
<evidence type="ECO:0000256" key="5">
    <source>
        <dbReference type="ARBA" id="ARBA00022694"/>
    </source>
</evidence>
<evidence type="ECO:0000313" key="11">
    <source>
        <dbReference type="EMBL" id="KMS58011.1"/>
    </source>
</evidence>
<evidence type="ECO:0000256" key="3">
    <source>
        <dbReference type="ARBA" id="ARBA00019010"/>
    </source>
</evidence>
<dbReference type="GO" id="GO:0002949">
    <property type="term" value="P:tRNA threonylcarbamoyladenosine modification"/>
    <property type="evidence" value="ECO:0007669"/>
    <property type="project" value="InterPro"/>
</dbReference>
<evidence type="ECO:0000256" key="9">
    <source>
        <dbReference type="ARBA" id="ARBA00022842"/>
    </source>
</evidence>
<keyword evidence="9" id="KW-0460">Magnesium</keyword>
<comment type="caution">
    <text evidence="11">The sequence shown here is derived from an EMBL/GenBank/DDBJ whole genome shotgun (WGS) entry which is preliminary data.</text>
</comment>
<dbReference type="Gene3D" id="3.40.50.300">
    <property type="entry name" value="P-loop containing nucleotide triphosphate hydrolases"/>
    <property type="match status" value="1"/>
</dbReference>
<evidence type="ECO:0000256" key="10">
    <source>
        <dbReference type="ARBA" id="ARBA00032441"/>
    </source>
</evidence>
<keyword evidence="6" id="KW-0479">Metal-binding</keyword>
<comment type="similarity">
    <text evidence="2">Belongs to the TsaE family.</text>
</comment>
<accession>A0A0J7Y281</accession>
<proteinExistence type="inferred from homology"/>
<dbReference type="Proteomes" id="UP000052232">
    <property type="component" value="Unassembled WGS sequence"/>
</dbReference>
<sequence>MAEAVVHLDGEAAMLDLGRRIAGHARIGDVIALEGGLGAGKTTLARGLLEALGLDGEAPSPSFAIVQPYDVPEVRLPVAHVDLYRLDDAAEAEELALGDYLMDSLLIIEWPDRLGDALWPHALRLSIDFAGDDARRLTADVPDAWTERWSQI</sequence>
<dbReference type="PANTHER" id="PTHR33540:SF2">
    <property type="entry name" value="TRNA THREONYLCARBAMOYLADENOSINE BIOSYNTHESIS PROTEIN TSAE"/>
    <property type="match status" value="1"/>
</dbReference>
<dbReference type="GO" id="GO:0005737">
    <property type="term" value="C:cytoplasm"/>
    <property type="evidence" value="ECO:0007669"/>
    <property type="project" value="UniProtKB-SubCell"/>
</dbReference>
<evidence type="ECO:0000313" key="12">
    <source>
        <dbReference type="Proteomes" id="UP000052232"/>
    </source>
</evidence>
<dbReference type="EMBL" id="JACT01000001">
    <property type="protein sequence ID" value="KMS58011.1"/>
    <property type="molecule type" value="Genomic_DNA"/>
</dbReference>
<dbReference type="SUPFAM" id="SSF52540">
    <property type="entry name" value="P-loop containing nucleoside triphosphate hydrolases"/>
    <property type="match status" value="1"/>
</dbReference>
<dbReference type="AlphaFoldDB" id="A0A0J7Y281"/>
<evidence type="ECO:0000256" key="6">
    <source>
        <dbReference type="ARBA" id="ARBA00022723"/>
    </source>
</evidence>
<keyword evidence="5" id="KW-0819">tRNA processing</keyword>
<reference evidence="11 12" key="1">
    <citation type="journal article" date="2015" name="G3 (Bethesda)">
        <title>Insights into Ongoing Evolution of the Hexachlorocyclohexane Catabolic Pathway from Comparative Genomics of Ten Sphingomonadaceae Strains.</title>
        <authorList>
            <person name="Pearce S.L."/>
            <person name="Oakeshott J.G."/>
            <person name="Pandey G."/>
        </authorList>
    </citation>
    <scope>NUCLEOTIDE SEQUENCE [LARGE SCALE GENOMIC DNA]</scope>
    <source>
        <strain evidence="11 12">LL01</strain>
    </source>
</reference>